<reference evidence="1 2" key="1">
    <citation type="submission" date="2019-10" db="EMBL/GenBank/DDBJ databases">
        <title>Assembly and Annotation for the nematode Trichostrongylus colubriformis.</title>
        <authorList>
            <person name="Martin J."/>
        </authorList>
    </citation>
    <scope>NUCLEOTIDE SEQUENCE [LARGE SCALE GENOMIC DNA]</scope>
    <source>
        <strain evidence="1">G859</strain>
        <tissue evidence="1">Whole worm</tissue>
    </source>
</reference>
<comment type="caution">
    <text evidence="1">The sequence shown here is derived from an EMBL/GenBank/DDBJ whole genome shotgun (WGS) entry which is preliminary data.</text>
</comment>
<proteinExistence type="predicted"/>
<dbReference type="EMBL" id="WIXE01000130">
    <property type="protein sequence ID" value="KAK5986857.1"/>
    <property type="molecule type" value="Genomic_DNA"/>
</dbReference>
<dbReference type="Proteomes" id="UP001331761">
    <property type="component" value="Unassembled WGS sequence"/>
</dbReference>
<dbReference type="AlphaFoldDB" id="A0AAN8FZ16"/>
<accession>A0AAN8FZ16</accession>
<feature type="non-terminal residue" evidence="1">
    <location>
        <position position="61"/>
    </location>
</feature>
<organism evidence="1 2">
    <name type="scientific">Trichostrongylus colubriformis</name>
    <name type="common">Black scour worm</name>
    <dbReference type="NCBI Taxonomy" id="6319"/>
    <lineage>
        <taxon>Eukaryota</taxon>
        <taxon>Metazoa</taxon>
        <taxon>Ecdysozoa</taxon>
        <taxon>Nematoda</taxon>
        <taxon>Chromadorea</taxon>
        <taxon>Rhabditida</taxon>
        <taxon>Rhabditina</taxon>
        <taxon>Rhabditomorpha</taxon>
        <taxon>Strongyloidea</taxon>
        <taxon>Trichostrongylidae</taxon>
        <taxon>Trichostrongylus</taxon>
    </lineage>
</organism>
<keyword evidence="2" id="KW-1185">Reference proteome</keyword>
<gene>
    <name evidence="1" type="ORF">GCK32_021863</name>
</gene>
<evidence type="ECO:0000313" key="1">
    <source>
        <dbReference type="EMBL" id="KAK5986857.1"/>
    </source>
</evidence>
<name>A0AAN8FZ16_TRICO</name>
<evidence type="ECO:0000313" key="2">
    <source>
        <dbReference type="Proteomes" id="UP001331761"/>
    </source>
</evidence>
<protein>
    <submittedName>
        <fullName evidence="1">Uncharacterized protein</fullName>
    </submittedName>
</protein>
<sequence length="61" mass="6818">MFVTTLSATTLKMARFRLFVTPWLISTKPASHENALYDVDDSIDLTTEEEDEDGIGQAVPE</sequence>